<keyword evidence="8" id="KW-1185">Reference proteome</keyword>
<name>A0A1D2VMG0_9ASCO</name>
<proteinExistence type="inferred from homology"/>
<sequence>MSEAFVSYAALILADSKLDITSANLGSLIKAAGGSIDKVWTDVYAKALEGKDLTEVLYSLAASGPATGSGATTGGASTESGASEEKAAESESEEEEESDDDMGFGLFD</sequence>
<dbReference type="InterPro" id="IPR027534">
    <property type="entry name" value="Ribosomal_P1/P2"/>
</dbReference>
<evidence type="ECO:0000256" key="5">
    <source>
        <dbReference type="ARBA" id="ARBA00063629"/>
    </source>
</evidence>
<evidence type="ECO:0000256" key="2">
    <source>
        <dbReference type="ARBA" id="ARBA00005436"/>
    </source>
</evidence>
<comment type="subunit">
    <text evidence="5">Component of the large ribosomal subunit (LSU). Mature yeast ribosomes consist of a small (40S) and a large (60S) subunit. The 40S small subunit contains 1 molecule of ribosomal RNA (18S rRNA) and 33 different proteins (encoded by 57 genes). The large 60S subunit contains 3 rRNA molecules (25S, 5.8S and 5S rRNA) and 46 different proteins (encoded by 81 genes). The 5 acidic ribosomal P-proteins form the stalk structure of the 60S subunit. They are organized as a pentameric complex in which uL10/P0 interacts with 2 heterodimers, P1A-P2B and P1B-P2A.</text>
</comment>
<dbReference type="InParanoid" id="A0A1D2VMG0"/>
<feature type="compositionally biased region" description="Acidic residues" evidence="6">
    <location>
        <begin position="90"/>
        <end position="102"/>
    </location>
</feature>
<comment type="similarity">
    <text evidence="2">Belongs to the eukaryotic ribosomal protein P1/P2 family.</text>
</comment>
<accession>A0A1D2VMG0</accession>
<protein>
    <submittedName>
        <fullName evidence="7">Ribosomal protein 60S</fullName>
    </submittedName>
</protein>
<dbReference type="InterPro" id="IPR038716">
    <property type="entry name" value="P1/P2_N_sf"/>
</dbReference>
<dbReference type="GO" id="GO:0002181">
    <property type="term" value="P:cytoplasmic translation"/>
    <property type="evidence" value="ECO:0007669"/>
    <property type="project" value="EnsemblFungi"/>
</dbReference>
<dbReference type="GO" id="GO:0022625">
    <property type="term" value="C:cytosolic large ribosomal subunit"/>
    <property type="evidence" value="ECO:0007669"/>
    <property type="project" value="EnsemblFungi"/>
</dbReference>
<reference evidence="8" key="1">
    <citation type="submission" date="2016-05" db="EMBL/GenBank/DDBJ databases">
        <title>Comparative genomics of biotechnologically important yeasts.</title>
        <authorList>
            <consortium name="DOE Joint Genome Institute"/>
            <person name="Riley R."/>
            <person name="Haridas S."/>
            <person name="Wolfe K.H."/>
            <person name="Lopes M.R."/>
            <person name="Hittinger C.T."/>
            <person name="Goker M."/>
            <person name="Salamov A."/>
            <person name="Wisecaver J."/>
            <person name="Long T.M."/>
            <person name="Aerts A.L."/>
            <person name="Barry K."/>
            <person name="Choi C."/>
            <person name="Clum A."/>
            <person name="Coughlan A.Y."/>
            <person name="Deshpande S."/>
            <person name="Douglass A.P."/>
            <person name="Hanson S.J."/>
            <person name="Klenk H.-P."/>
            <person name="Labutti K."/>
            <person name="Lapidus A."/>
            <person name="Lindquist E."/>
            <person name="Lipzen A."/>
            <person name="Meier-Kolthoff J.P."/>
            <person name="Ohm R.A."/>
            <person name="Otillar R.P."/>
            <person name="Pangilinan J."/>
            <person name="Peng Y."/>
            <person name="Rokas A."/>
            <person name="Rosa C.A."/>
            <person name="Scheuner C."/>
            <person name="Sibirny A.A."/>
            <person name="Slot J.C."/>
            <person name="Stielow J.B."/>
            <person name="Sun H."/>
            <person name="Kurtzman C.P."/>
            <person name="Blackwell M."/>
            <person name="Grigoriev I.V."/>
            <person name="Jeffries T.W."/>
        </authorList>
    </citation>
    <scope>NUCLEOTIDE SEQUENCE [LARGE SCALE GENOMIC DNA]</scope>
    <source>
        <strain evidence="8">DSM 1968</strain>
    </source>
</reference>
<evidence type="ECO:0000256" key="1">
    <source>
        <dbReference type="ARBA" id="ARBA00004021"/>
    </source>
</evidence>
<dbReference type="PANTHER" id="PTHR45696:SF33">
    <property type="entry name" value="LARGE RIBOSOMAL SUBUNIT PROTEIN P1B"/>
    <property type="match status" value="1"/>
</dbReference>
<keyword evidence="3 7" id="KW-0689">Ribosomal protein</keyword>
<dbReference type="FunFam" id="1.10.10.1410:FF:000002">
    <property type="entry name" value="60S acidic ribosomal protein P2"/>
    <property type="match status" value="1"/>
</dbReference>
<feature type="compositionally biased region" description="Low complexity" evidence="6">
    <location>
        <begin position="63"/>
        <end position="81"/>
    </location>
</feature>
<dbReference type="PANTHER" id="PTHR45696">
    <property type="entry name" value="60S ACIDIC RIBOSOMAL PROTEIN P1"/>
    <property type="match status" value="1"/>
</dbReference>
<evidence type="ECO:0000256" key="6">
    <source>
        <dbReference type="SAM" id="MobiDB-lite"/>
    </source>
</evidence>
<dbReference type="GO" id="GO:0030295">
    <property type="term" value="F:protein kinase activator activity"/>
    <property type="evidence" value="ECO:0007669"/>
    <property type="project" value="TreeGrafter"/>
</dbReference>
<evidence type="ECO:0000313" key="8">
    <source>
        <dbReference type="Proteomes" id="UP000095038"/>
    </source>
</evidence>
<dbReference type="EMBL" id="KV454476">
    <property type="protein sequence ID" value="ODV62792.1"/>
    <property type="molecule type" value="Genomic_DNA"/>
</dbReference>
<dbReference type="Pfam" id="PF00428">
    <property type="entry name" value="Ribosomal_60s"/>
    <property type="match status" value="1"/>
</dbReference>
<evidence type="ECO:0000256" key="3">
    <source>
        <dbReference type="ARBA" id="ARBA00022980"/>
    </source>
</evidence>
<dbReference type="GO" id="GO:0043021">
    <property type="term" value="F:ribonucleoprotein complex binding"/>
    <property type="evidence" value="ECO:0007669"/>
    <property type="project" value="TreeGrafter"/>
</dbReference>
<keyword evidence="4" id="KW-0687">Ribonucleoprotein</keyword>
<comment type="function">
    <text evidence="1">Component of the ribosome, a large ribonucleoprotein complex responsible for the synthesis of proteins in the cell. The small ribosomal subunit (SSU) binds messenger RNAs (mRNAs) and translates the encoded message by selecting cognate aminoacyl-transfer RNA (tRNA) molecules. The large subunit (LSU) contains the ribosomal catalytic site termed the peptidyl transferase center (PTC), which catalyzes the formation of peptide bonds, thereby polymerizing the amino acids delivered by tRNAs into a polypeptide chain. The nascent polypeptides leave the ribosome through a tunnel in the LSU and interact with protein factors that function in enzymatic processing, targeting, and the membrane insertion of nascent chains at the exit of the ribosomal tunnel.</text>
</comment>
<dbReference type="FunCoup" id="A0A1D2VMG0">
    <property type="interactions" value="702"/>
</dbReference>
<dbReference type="Gene3D" id="1.10.10.1410">
    <property type="match status" value="1"/>
</dbReference>
<evidence type="ECO:0000313" key="7">
    <source>
        <dbReference type="EMBL" id="ODV62792.1"/>
    </source>
</evidence>
<organism evidence="7 8">
    <name type="scientific">Ascoidea rubescens DSM 1968</name>
    <dbReference type="NCBI Taxonomy" id="1344418"/>
    <lineage>
        <taxon>Eukaryota</taxon>
        <taxon>Fungi</taxon>
        <taxon>Dikarya</taxon>
        <taxon>Ascomycota</taxon>
        <taxon>Saccharomycotina</taxon>
        <taxon>Saccharomycetes</taxon>
        <taxon>Ascoideaceae</taxon>
        <taxon>Ascoidea</taxon>
    </lineage>
</organism>
<feature type="region of interest" description="Disordered" evidence="6">
    <location>
        <begin position="63"/>
        <end position="108"/>
    </location>
</feature>
<dbReference type="STRING" id="1344418.A0A1D2VMG0"/>
<dbReference type="AlphaFoldDB" id="A0A1D2VMG0"/>
<evidence type="ECO:0000256" key="4">
    <source>
        <dbReference type="ARBA" id="ARBA00023274"/>
    </source>
</evidence>
<dbReference type="OrthoDB" id="2194681at2759"/>
<dbReference type="GO" id="GO:0006414">
    <property type="term" value="P:translational elongation"/>
    <property type="evidence" value="ECO:0007669"/>
    <property type="project" value="InterPro"/>
</dbReference>
<dbReference type="CDD" id="cd05831">
    <property type="entry name" value="Ribosomal_P1"/>
    <property type="match status" value="1"/>
</dbReference>
<dbReference type="GO" id="GO:0003735">
    <property type="term" value="F:structural constituent of ribosome"/>
    <property type="evidence" value="ECO:0007669"/>
    <property type="project" value="EnsemblFungi"/>
</dbReference>
<gene>
    <name evidence="7" type="ORF">ASCRUDRAFT_74261</name>
</gene>
<dbReference type="HAMAP" id="MF_01478">
    <property type="entry name" value="Ribosomal_L12_arch"/>
    <property type="match status" value="1"/>
</dbReference>
<dbReference type="RefSeq" id="XP_020049099.1">
    <property type="nucleotide sequence ID" value="XM_020192617.1"/>
</dbReference>
<dbReference type="GeneID" id="30966253"/>
<dbReference type="Proteomes" id="UP000095038">
    <property type="component" value="Unassembled WGS sequence"/>
</dbReference>